<accession>A0A7W4Z186</accession>
<proteinExistence type="predicted"/>
<dbReference type="AlphaFoldDB" id="A0A7W4Z186"/>
<sequence length="56" mass="5765">MRLLGKKSAPEQVVSKVEHADVKTMVASGATALAVMGAVTAASAVVSSLRARERRA</sequence>
<keyword evidence="3" id="KW-1185">Reference proteome</keyword>
<protein>
    <submittedName>
        <fullName evidence="2">Uncharacterized protein</fullName>
    </submittedName>
</protein>
<keyword evidence="1" id="KW-0472">Membrane</keyword>
<evidence type="ECO:0000313" key="2">
    <source>
        <dbReference type="EMBL" id="MBB3043129.1"/>
    </source>
</evidence>
<reference evidence="2 3" key="1">
    <citation type="submission" date="2020-08" db="EMBL/GenBank/DDBJ databases">
        <title>Sequencing the genomes of 1000 actinobacteria strains.</title>
        <authorList>
            <person name="Klenk H.-P."/>
        </authorList>
    </citation>
    <scope>NUCLEOTIDE SEQUENCE [LARGE SCALE GENOMIC DNA]</scope>
    <source>
        <strain evidence="2 3">DSM 105498</strain>
    </source>
</reference>
<evidence type="ECO:0000256" key="1">
    <source>
        <dbReference type="SAM" id="Phobius"/>
    </source>
</evidence>
<keyword evidence="1" id="KW-1133">Transmembrane helix</keyword>
<dbReference type="EMBL" id="JACHWR010000002">
    <property type="protein sequence ID" value="MBB3043129.1"/>
    <property type="molecule type" value="Genomic_DNA"/>
</dbReference>
<organism evidence="2 3">
    <name type="scientific">Nocardioides soli</name>
    <dbReference type="NCBI Taxonomy" id="1036020"/>
    <lineage>
        <taxon>Bacteria</taxon>
        <taxon>Bacillati</taxon>
        <taxon>Actinomycetota</taxon>
        <taxon>Actinomycetes</taxon>
        <taxon>Propionibacteriales</taxon>
        <taxon>Nocardioidaceae</taxon>
        <taxon>Nocardioides</taxon>
    </lineage>
</organism>
<comment type="caution">
    <text evidence="2">The sequence shown here is derived from an EMBL/GenBank/DDBJ whole genome shotgun (WGS) entry which is preliminary data.</text>
</comment>
<evidence type="ECO:0000313" key="3">
    <source>
        <dbReference type="Proteomes" id="UP000589626"/>
    </source>
</evidence>
<keyword evidence="1" id="KW-0812">Transmembrane</keyword>
<name>A0A7W4Z186_9ACTN</name>
<dbReference type="Proteomes" id="UP000589626">
    <property type="component" value="Unassembled WGS sequence"/>
</dbReference>
<gene>
    <name evidence="2" type="ORF">FHU40_002947</name>
</gene>
<feature type="transmembrane region" description="Helical" evidence="1">
    <location>
        <begin position="25"/>
        <end position="46"/>
    </location>
</feature>
<dbReference type="RefSeq" id="WP_183593015.1">
    <property type="nucleotide sequence ID" value="NZ_JACHWR010000002.1"/>
</dbReference>